<comment type="similarity">
    <text evidence="1">Belongs to the CACTIN family.</text>
</comment>
<sequence length="376" mass="43931">MGKSSEKYKKRSRSDAEVEEGSGTSGDDTSSSRHSDERKRRKHKHKTSSRTHESSSGSRKKHKKRRERSPSPDASVASSHRDRKKASKQKKDGSRKKEDAGGQNGGAHWSRLAESAEERAARKAAKEAKKIASMFGYTSHSNPFGDANLHQQFVWKAKEQQQASKKGGREGGKEVGEKKVSEAERRLELVREIEKVRKRREEREKEQEEMERLRAEEARLREAGNYEEWERKEEEFHLEQARVRSKVRTQGREGREGNEEGGMGERWGCGGWDWNMYNRTHYDHDNPPPKTVQGYKFNVFYPDLIDKTKAPTFFMERCDNPEFTIIRFHAGPPYEDVAFKILNKEWEKSHKRGFKCLFERGILSLYFNFKRARYRR</sequence>
<protein>
    <recommendedName>
        <fullName evidence="2">Splicing factor Cactin</fullName>
    </recommendedName>
</protein>
<dbReference type="AlphaFoldDB" id="A0A4D9D6D0"/>
<proteinExistence type="inferred from homology"/>
<dbReference type="EMBL" id="SDOX01000007">
    <property type="protein sequence ID" value="TFJ86936.1"/>
    <property type="molecule type" value="Genomic_DNA"/>
</dbReference>
<evidence type="ECO:0000256" key="2">
    <source>
        <dbReference type="ARBA" id="ARBA00034534"/>
    </source>
</evidence>
<feature type="domain" description="Splicing factor cactin central" evidence="6">
    <location>
        <begin position="219"/>
        <end position="252"/>
    </location>
</feature>
<feature type="region of interest" description="Disordered" evidence="4">
    <location>
        <begin position="1"/>
        <end position="129"/>
    </location>
</feature>
<comment type="caution">
    <text evidence="7">The sequence shown here is derived from an EMBL/GenBank/DDBJ whole genome shotgun (WGS) entry which is preliminary data.</text>
</comment>
<reference evidence="7 8" key="1">
    <citation type="submission" date="2019-01" db="EMBL/GenBank/DDBJ databases">
        <title>Nuclear Genome Assembly of the Microalgal Biofuel strain Nannochloropsis salina CCMP1776.</title>
        <authorList>
            <person name="Hovde B."/>
        </authorList>
    </citation>
    <scope>NUCLEOTIDE SEQUENCE [LARGE SCALE GENOMIC DNA]</scope>
    <source>
        <strain evidence="7 8">CCMP1776</strain>
    </source>
</reference>
<feature type="coiled-coil region" evidence="3">
    <location>
        <begin position="186"/>
        <end position="223"/>
    </location>
</feature>
<name>A0A4D9D6D0_9STRA</name>
<dbReference type="GO" id="GO:0045292">
    <property type="term" value="P:mRNA cis splicing, via spliceosome"/>
    <property type="evidence" value="ECO:0007669"/>
    <property type="project" value="TreeGrafter"/>
</dbReference>
<dbReference type="SMART" id="SM01050">
    <property type="entry name" value="CactinC_cactus"/>
    <property type="match status" value="1"/>
</dbReference>
<feature type="region of interest" description="Disordered" evidence="4">
    <location>
        <begin position="155"/>
        <end position="182"/>
    </location>
</feature>
<feature type="compositionally biased region" description="Basic and acidic residues" evidence="4">
    <location>
        <begin position="89"/>
        <end position="100"/>
    </location>
</feature>
<gene>
    <name evidence="7" type="ORF">NSK_002024</name>
</gene>
<accession>A0A4D9D6D0</accession>
<dbReference type="Pfam" id="PF10312">
    <property type="entry name" value="Cactin_mid"/>
    <property type="match status" value="1"/>
</dbReference>
<keyword evidence="3" id="KW-0175">Coiled coil</keyword>
<feature type="compositionally biased region" description="Basic and acidic residues" evidence="4">
    <location>
        <begin position="167"/>
        <end position="182"/>
    </location>
</feature>
<evidence type="ECO:0000313" key="7">
    <source>
        <dbReference type="EMBL" id="TFJ86936.1"/>
    </source>
</evidence>
<dbReference type="Pfam" id="PF09732">
    <property type="entry name" value="CactinC_cactus"/>
    <property type="match status" value="1"/>
</dbReference>
<evidence type="ECO:0000313" key="8">
    <source>
        <dbReference type="Proteomes" id="UP000355283"/>
    </source>
</evidence>
<feature type="compositionally biased region" description="Basic residues" evidence="4">
    <location>
        <begin position="58"/>
        <end position="67"/>
    </location>
</feature>
<organism evidence="7 8">
    <name type="scientific">Nannochloropsis salina CCMP1776</name>
    <dbReference type="NCBI Taxonomy" id="1027361"/>
    <lineage>
        <taxon>Eukaryota</taxon>
        <taxon>Sar</taxon>
        <taxon>Stramenopiles</taxon>
        <taxon>Ochrophyta</taxon>
        <taxon>Eustigmatophyceae</taxon>
        <taxon>Eustigmatales</taxon>
        <taxon>Monodopsidaceae</taxon>
        <taxon>Microchloropsis</taxon>
        <taxon>Microchloropsis salina</taxon>
    </lineage>
</organism>
<evidence type="ECO:0000259" key="6">
    <source>
        <dbReference type="Pfam" id="PF10312"/>
    </source>
</evidence>
<dbReference type="GO" id="GO:0005737">
    <property type="term" value="C:cytoplasm"/>
    <property type="evidence" value="ECO:0007669"/>
    <property type="project" value="TreeGrafter"/>
</dbReference>
<feature type="compositionally biased region" description="Basic residues" evidence="4">
    <location>
        <begin position="39"/>
        <end position="49"/>
    </location>
</feature>
<feature type="domain" description="Splicing factor Cactin C-terminal" evidence="5">
    <location>
        <begin position="271"/>
        <end position="376"/>
    </location>
</feature>
<dbReference type="InterPro" id="IPR018816">
    <property type="entry name" value="Cactin_central"/>
</dbReference>
<evidence type="ECO:0000256" key="1">
    <source>
        <dbReference type="ARBA" id="ARBA00006895"/>
    </source>
</evidence>
<evidence type="ECO:0000259" key="5">
    <source>
        <dbReference type="Pfam" id="PF09732"/>
    </source>
</evidence>
<evidence type="ECO:0000256" key="4">
    <source>
        <dbReference type="SAM" id="MobiDB-lite"/>
    </source>
</evidence>
<feature type="compositionally biased region" description="Basic and acidic residues" evidence="4">
    <location>
        <begin position="114"/>
        <end position="129"/>
    </location>
</feature>
<dbReference type="PANTHER" id="PTHR21737">
    <property type="entry name" value="POLYGLUTAMINE BINDING PROTEIN 1/MARVEL MEMBRANE-ASSOCIATING DOMAIN CONTAINING 3"/>
    <property type="match status" value="1"/>
</dbReference>
<dbReference type="InterPro" id="IPR019134">
    <property type="entry name" value="Cactin_C"/>
</dbReference>
<dbReference type="PANTHER" id="PTHR21737:SF4">
    <property type="entry name" value="SPLICING FACTOR CACTIN"/>
    <property type="match status" value="1"/>
</dbReference>
<dbReference type="OrthoDB" id="265955at2759"/>
<evidence type="ECO:0000256" key="3">
    <source>
        <dbReference type="SAM" id="Coils"/>
    </source>
</evidence>
<keyword evidence="8" id="KW-1185">Reference proteome</keyword>
<dbReference type="Proteomes" id="UP000355283">
    <property type="component" value="Unassembled WGS sequence"/>
</dbReference>
<dbReference type="GO" id="GO:0005681">
    <property type="term" value="C:spliceosomal complex"/>
    <property type="evidence" value="ECO:0007669"/>
    <property type="project" value="TreeGrafter"/>
</dbReference>